<dbReference type="FunFam" id="2.40.10.10:FF:000002">
    <property type="entry name" value="Transmembrane protease serine"/>
    <property type="match status" value="1"/>
</dbReference>
<accession>A0A8C8ZJQ5</accession>
<dbReference type="InterPro" id="IPR050127">
    <property type="entry name" value="Serine_Proteases_S1"/>
</dbReference>
<keyword evidence="6" id="KW-1015">Disulfide bond</keyword>
<dbReference type="GO" id="GO:0006508">
    <property type="term" value="P:proteolysis"/>
    <property type="evidence" value="ECO:0007669"/>
    <property type="project" value="UniProtKB-KW"/>
</dbReference>
<dbReference type="Gene3D" id="2.40.10.10">
    <property type="entry name" value="Trypsin-like serine proteases"/>
    <property type="match status" value="2"/>
</dbReference>
<dbReference type="Proteomes" id="UP000694414">
    <property type="component" value="Unplaced"/>
</dbReference>
<evidence type="ECO:0000256" key="5">
    <source>
        <dbReference type="ARBA" id="ARBA00022825"/>
    </source>
</evidence>
<comment type="similarity">
    <text evidence="7">Belongs to the peptidase S1 family. CLIP subfamily.</text>
</comment>
<keyword evidence="3" id="KW-0645">Protease</keyword>
<dbReference type="InterPro" id="IPR033116">
    <property type="entry name" value="TRYPSIN_SER"/>
</dbReference>
<evidence type="ECO:0000256" key="3">
    <source>
        <dbReference type="ARBA" id="ARBA00022670"/>
    </source>
</evidence>
<feature type="domain" description="Peptidase S1" evidence="8">
    <location>
        <begin position="1"/>
        <end position="220"/>
    </location>
</feature>
<evidence type="ECO:0000256" key="7">
    <source>
        <dbReference type="ARBA" id="ARBA00024195"/>
    </source>
</evidence>
<proteinExistence type="inferred from homology"/>
<name>A0A8C8ZJQ5_PROSS</name>
<dbReference type="AlphaFoldDB" id="A0A8C8ZJQ5"/>
<dbReference type="GeneTree" id="ENSGT00940000154999"/>
<dbReference type="GO" id="GO:0004252">
    <property type="term" value="F:serine-type endopeptidase activity"/>
    <property type="evidence" value="ECO:0007669"/>
    <property type="project" value="InterPro"/>
</dbReference>
<evidence type="ECO:0000256" key="6">
    <source>
        <dbReference type="ARBA" id="ARBA00023157"/>
    </source>
</evidence>
<evidence type="ECO:0000256" key="1">
    <source>
        <dbReference type="ARBA" id="ARBA00004613"/>
    </source>
</evidence>
<evidence type="ECO:0000313" key="9">
    <source>
        <dbReference type="Ensembl" id="ENSPSMP00000016430.1"/>
    </source>
</evidence>
<dbReference type="InterPro" id="IPR001254">
    <property type="entry name" value="Trypsin_dom"/>
</dbReference>
<dbReference type="CDD" id="cd00190">
    <property type="entry name" value="Tryp_SPc"/>
    <property type="match status" value="1"/>
</dbReference>
<organism evidence="9 10">
    <name type="scientific">Prolemur simus</name>
    <name type="common">Greater bamboo lemur</name>
    <name type="synonym">Hapalemur simus</name>
    <dbReference type="NCBI Taxonomy" id="1328070"/>
    <lineage>
        <taxon>Eukaryota</taxon>
        <taxon>Metazoa</taxon>
        <taxon>Chordata</taxon>
        <taxon>Craniata</taxon>
        <taxon>Vertebrata</taxon>
        <taxon>Euteleostomi</taxon>
        <taxon>Mammalia</taxon>
        <taxon>Eutheria</taxon>
        <taxon>Euarchontoglires</taxon>
        <taxon>Primates</taxon>
        <taxon>Strepsirrhini</taxon>
        <taxon>Lemuriformes</taxon>
        <taxon>Lemuridae</taxon>
        <taxon>Prolemur</taxon>
    </lineage>
</organism>
<sequence length="251" mass="27861">MAGDASQPQTGGVIFSSDSPFLLAPLTFFSFFCFESYNLVITHSVSNFSITNATKVKVDKLITHPYFDSWLMENDIALLLLKSPLPLGAKHAPICVSEVTDIQKWTNCWATGWGVTKRGHKPSLSPSLQKVNLELIKWETCFQTLPLFTKNMLCAGSAQGGKDSCQGDSGGPLVCQKKAKKNLWYQLGIISWGVGCGQKDVPGAYTKVANYLHWIKRETRRAGKPYRYERDSGSSVHLSPWATLLLCVYFL</sequence>
<dbReference type="InterPro" id="IPR043504">
    <property type="entry name" value="Peptidase_S1_PA_chymotrypsin"/>
</dbReference>
<keyword evidence="10" id="KW-1185">Reference proteome</keyword>
<dbReference type="PANTHER" id="PTHR24264">
    <property type="entry name" value="TRYPSIN-RELATED"/>
    <property type="match status" value="1"/>
</dbReference>
<dbReference type="PROSITE" id="PS00135">
    <property type="entry name" value="TRYPSIN_SER"/>
    <property type="match status" value="1"/>
</dbReference>
<comment type="subcellular location">
    <subcellularLocation>
        <location evidence="1">Secreted</location>
    </subcellularLocation>
</comment>
<dbReference type="PRINTS" id="PR00722">
    <property type="entry name" value="CHYMOTRYPSIN"/>
</dbReference>
<dbReference type="GO" id="GO:0005615">
    <property type="term" value="C:extracellular space"/>
    <property type="evidence" value="ECO:0007669"/>
    <property type="project" value="TreeGrafter"/>
</dbReference>
<protein>
    <recommendedName>
        <fullName evidence="8">Peptidase S1 domain-containing protein</fullName>
    </recommendedName>
</protein>
<dbReference type="Ensembl" id="ENSPSMT00000019089.1">
    <property type="protein sequence ID" value="ENSPSMP00000016430.1"/>
    <property type="gene ID" value="ENSPSMG00000011711.1"/>
</dbReference>
<dbReference type="Pfam" id="PF00089">
    <property type="entry name" value="Trypsin"/>
    <property type="match status" value="1"/>
</dbReference>
<keyword evidence="4" id="KW-0378">Hydrolase</keyword>
<keyword evidence="5" id="KW-0720">Serine protease</keyword>
<evidence type="ECO:0000259" key="8">
    <source>
        <dbReference type="PROSITE" id="PS50240"/>
    </source>
</evidence>
<evidence type="ECO:0000256" key="2">
    <source>
        <dbReference type="ARBA" id="ARBA00022525"/>
    </source>
</evidence>
<dbReference type="PROSITE" id="PS50240">
    <property type="entry name" value="TRYPSIN_DOM"/>
    <property type="match status" value="1"/>
</dbReference>
<reference evidence="9" key="2">
    <citation type="submission" date="2025-09" db="UniProtKB">
        <authorList>
            <consortium name="Ensembl"/>
        </authorList>
    </citation>
    <scope>IDENTIFICATION</scope>
</reference>
<dbReference type="InterPro" id="IPR001314">
    <property type="entry name" value="Peptidase_S1A"/>
</dbReference>
<dbReference type="PANTHER" id="PTHR24264:SF65">
    <property type="entry name" value="SRCR DOMAIN-CONTAINING PROTEIN"/>
    <property type="match status" value="1"/>
</dbReference>
<evidence type="ECO:0000313" key="10">
    <source>
        <dbReference type="Proteomes" id="UP000694414"/>
    </source>
</evidence>
<dbReference type="InterPro" id="IPR009003">
    <property type="entry name" value="Peptidase_S1_PA"/>
</dbReference>
<reference evidence="9" key="1">
    <citation type="submission" date="2025-08" db="UniProtKB">
        <authorList>
            <consortium name="Ensembl"/>
        </authorList>
    </citation>
    <scope>IDENTIFICATION</scope>
</reference>
<keyword evidence="2" id="KW-0964">Secreted</keyword>
<dbReference type="SMART" id="SM00020">
    <property type="entry name" value="Tryp_SPc"/>
    <property type="match status" value="1"/>
</dbReference>
<evidence type="ECO:0000256" key="4">
    <source>
        <dbReference type="ARBA" id="ARBA00022801"/>
    </source>
</evidence>
<dbReference type="SUPFAM" id="SSF50494">
    <property type="entry name" value="Trypsin-like serine proteases"/>
    <property type="match status" value="1"/>
</dbReference>